<evidence type="ECO:0000256" key="1">
    <source>
        <dbReference type="SAM" id="MobiDB-lite"/>
    </source>
</evidence>
<feature type="domain" description="HMG box" evidence="2">
    <location>
        <begin position="6"/>
        <end position="72"/>
    </location>
</feature>
<dbReference type="Gene3D" id="1.10.30.10">
    <property type="entry name" value="High mobility group box domain"/>
    <property type="match status" value="1"/>
</dbReference>
<evidence type="ECO:0000313" key="3">
    <source>
        <dbReference type="EMBL" id="CAG6670899.1"/>
    </source>
</evidence>
<protein>
    <recommendedName>
        <fullName evidence="2">HMG box domain-containing protein</fullName>
    </recommendedName>
</protein>
<organism evidence="3">
    <name type="scientific">Cacopsylla melanoneura</name>
    <dbReference type="NCBI Taxonomy" id="428564"/>
    <lineage>
        <taxon>Eukaryota</taxon>
        <taxon>Metazoa</taxon>
        <taxon>Ecdysozoa</taxon>
        <taxon>Arthropoda</taxon>
        <taxon>Hexapoda</taxon>
        <taxon>Insecta</taxon>
        <taxon>Pterygota</taxon>
        <taxon>Neoptera</taxon>
        <taxon>Paraneoptera</taxon>
        <taxon>Hemiptera</taxon>
        <taxon>Sternorrhyncha</taxon>
        <taxon>Psylloidea</taxon>
        <taxon>Psyllidae</taxon>
        <taxon>Psyllinae</taxon>
        <taxon>Cacopsylla</taxon>
    </lineage>
</organism>
<dbReference type="SUPFAM" id="SSF47095">
    <property type="entry name" value="HMG-box"/>
    <property type="match status" value="1"/>
</dbReference>
<name>A0A8D8SJD7_9HEMI</name>
<dbReference type="AlphaFoldDB" id="A0A8D8SJD7"/>
<reference evidence="3" key="1">
    <citation type="submission" date="2021-05" db="EMBL/GenBank/DDBJ databases">
        <authorList>
            <person name="Alioto T."/>
            <person name="Alioto T."/>
            <person name="Gomez Garrido J."/>
        </authorList>
    </citation>
    <scope>NUCLEOTIDE SEQUENCE</scope>
</reference>
<accession>A0A8D8SJD7</accession>
<dbReference type="EMBL" id="HBUF01373967">
    <property type="protein sequence ID" value="CAG6727405.1"/>
    <property type="molecule type" value="Transcribed_RNA"/>
</dbReference>
<dbReference type="EMBL" id="HBUF01373968">
    <property type="protein sequence ID" value="CAG6727406.1"/>
    <property type="molecule type" value="Transcribed_RNA"/>
</dbReference>
<dbReference type="InterPro" id="IPR009071">
    <property type="entry name" value="HMG_box_dom"/>
</dbReference>
<dbReference type="InterPro" id="IPR036910">
    <property type="entry name" value="HMG_box_dom_sf"/>
</dbReference>
<sequence>MPKNKQLSAMDVFMQDMRPLLEKKYKKKYRVPFDSELFNLCKPIYKGLSDDQKEYYSELARTARKDAKEERKRKEQMFWQELARLQHEAMRKQIEALDKAIEENKKNENSKTDEKYHPATSWE</sequence>
<dbReference type="Pfam" id="PF09011">
    <property type="entry name" value="HMG_box_2"/>
    <property type="match status" value="1"/>
</dbReference>
<proteinExistence type="predicted"/>
<feature type="region of interest" description="Disordered" evidence="1">
    <location>
        <begin position="100"/>
        <end position="123"/>
    </location>
</feature>
<dbReference type="EMBL" id="HBUF01224573">
    <property type="protein sequence ID" value="CAG6670899.1"/>
    <property type="molecule type" value="Transcribed_RNA"/>
</dbReference>
<feature type="compositionally biased region" description="Basic and acidic residues" evidence="1">
    <location>
        <begin position="100"/>
        <end position="117"/>
    </location>
</feature>
<dbReference type="EMBL" id="HBUF01526536">
    <property type="protein sequence ID" value="CAG6750412.1"/>
    <property type="molecule type" value="Transcribed_RNA"/>
</dbReference>
<dbReference type="EMBL" id="HBUF01373970">
    <property type="protein sequence ID" value="CAG6727408.1"/>
    <property type="molecule type" value="Transcribed_RNA"/>
</dbReference>
<dbReference type="EMBL" id="HBUF01224574">
    <property type="protein sequence ID" value="CAG6670900.1"/>
    <property type="molecule type" value="Transcribed_RNA"/>
</dbReference>
<evidence type="ECO:0000259" key="2">
    <source>
        <dbReference type="Pfam" id="PF09011"/>
    </source>
</evidence>
<dbReference type="GO" id="GO:0005634">
    <property type="term" value="C:nucleus"/>
    <property type="evidence" value="ECO:0007669"/>
    <property type="project" value="UniProtKB-ARBA"/>
</dbReference>
<dbReference type="EMBL" id="HBUF01373969">
    <property type="protein sequence ID" value="CAG6727407.1"/>
    <property type="molecule type" value="Transcribed_RNA"/>
</dbReference>